<evidence type="ECO:0000313" key="12">
    <source>
        <dbReference type="EMBL" id="RED53858.1"/>
    </source>
</evidence>
<dbReference type="Pfam" id="PF02738">
    <property type="entry name" value="MoCoBD_1"/>
    <property type="match status" value="1"/>
</dbReference>
<evidence type="ECO:0000256" key="9">
    <source>
        <dbReference type="ARBA" id="ARBA00034078"/>
    </source>
</evidence>
<organism evidence="12 13">
    <name type="scientific">Aestuariispira insulae</name>
    <dbReference type="NCBI Taxonomy" id="1461337"/>
    <lineage>
        <taxon>Bacteria</taxon>
        <taxon>Pseudomonadati</taxon>
        <taxon>Pseudomonadota</taxon>
        <taxon>Alphaproteobacteria</taxon>
        <taxon>Rhodospirillales</taxon>
        <taxon>Kiloniellaceae</taxon>
        <taxon>Aestuariispira</taxon>
    </lineage>
</organism>
<keyword evidence="6" id="KW-0560">Oxidoreductase</keyword>
<evidence type="ECO:0000256" key="4">
    <source>
        <dbReference type="ARBA" id="ARBA00022714"/>
    </source>
</evidence>
<dbReference type="OrthoDB" id="9763985at2"/>
<evidence type="ECO:0000256" key="10">
    <source>
        <dbReference type="ARBA" id="ARBA00053029"/>
    </source>
</evidence>
<protein>
    <submittedName>
        <fullName evidence="12">Xanthine dehydrogenase molybdenum binding subunit apoprotein</fullName>
    </submittedName>
</protein>
<dbReference type="Pfam" id="PF20256">
    <property type="entry name" value="MoCoBD_2"/>
    <property type="match status" value="1"/>
</dbReference>
<dbReference type="RefSeq" id="WP_115934962.1">
    <property type="nucleotide sequence ID" value="NZ_QRDW01000001.1"/>
</dbReference>
<evidence type="ECO:0000256" key="5">
    <source>
        <dbReference type="ARBA" id="ARBA00022723"/>
    </source>
</evidence>
<evidence type="ECO:0000256" key="8">
    <source>
        <dbReference type="ARBA" id="ARBA00023014"/>
    </source>
</evidence>
<name>A0A3D9HWI2_9PROT</name>
<proteinExistence type="inferred from homology"/>
<dbReference type="Gene3D" id="3.90.1170.50">
    <property type="entry name" value="Aldehyde oxidase/xanthine dehydrogenase, a/b hammerhead"/>
    <property type="match status" value="1"/>
</dbReference>
<evidence type="ECO:0000259" key="11">
    <source>
        <dbReference type="SMART" id="SM01008"/>
    </source>
</evidence>
<dbReference type="PANTHER" id="PTHR45444:SF3">
    <property type="entry name" value="XANTHINE DEHYDROGENASE"/>
    <property type="match status" value="1"/>
</dbReference>
<keyword evidence="4" id="KW-0001">2Fe-2S</keyword>
<dbReference type="InterPro" id="IPR000674">
    <property type="entry name" value="Ald_Oxase/Xan_DH_a/b"/>
</dbReference>
<comment type="similarity">
    <text evidence="3">Belongs to the xanthine dehydrogenase family.</text>
</comment>
<dbReference type="InterPro" id="IPR008274">
    <property type="entry name" value="AldOxase/xan_DH_MoCoBD1"/>
</dbReference>
<dbReference type="GO" id="GO:0005506">
    <property type="term" value="F:iron ion binding"/>
    <property type="evidence" value="ECO:0007669"/>
    <property type="project" value="InterPro"/>
</dbReference>
<evidence type="ECO:0000256" key="3">
    <source>
        <dbReference type="ARBA" id="ARBA00006849"/>
    </source>
</evidence>
<dbReference type="SUPFAM" id="SSF54665">
    <property type="entry name" value="CO dehydrogenase molybdoprotein N-domain-like"/>
    <property type="match status" value="1"/>
</dbReference>
<dbReference type="InterPro" id="IPR046867">
    <property type="entry name" value="AldOxase/xan_DH_MoCoBD2"/>
</dbReference>
<evidence type="ECO:0000256" key="6">
    <source>
        <dbReference type="ARBA" id="ARBA00023002"/>
    </source>
</evidence>
<reference evidence="12 13" key="1">
    <citation type="submission" date="2018-07" db="EMBL/GenBank/DDBJ databases">
        <title>Genomic Encyclopedia of Type Strains, Phase III (KMG-III): the genomes of soil and plant-associated and newly described type strains.</title>
        <authorList>
            <person name="Whitman W."/>
        </authorList>
    </citation>
    <scope>NUCLEOTIDE SEQUENCE [LARGE SCALE GENOMIC DNA]</scope>
    <source>
        <strain evidence="12 13">CECT 8488</strain>
    </source>
</reference>
<comment type="cofactor">
    <cofactor evidence="10">
        <name>Mo-molybdopterin cytosine dinucleotide</name>
        <dbReference type="ChEBI" id="CHEBI:71308"/>
    </cofactor>
</comment>
<dbReference type="SMART" id="SM01008">
    <property type="entry name" value="Ald_Xan_dh_C"/>
    <property type="match status" value="1"/>
</dbReference>
<comment type="cofactor">
    <cofactor evidence="9">
        <name>[2Fe-2S] cluster</name>
        <dbReference type="ChEBI" id="CHEBI:190135"/>
    </cofactor>
</comment>
<dbReference type="InterPro" id="IPR036856">
    <property type="entry name" value="Ald_Oxase/Xan_DH_a/b_sf"/>
</dbReference>
<keyword evidence="13" id="KW-1185">Reference proteome</keyword>
<dbReference type="EMBL" id="QRDW01000001">
    <property type="protein sequence ID" value="RED53858.1"/>
    <property type="molecule type" value="Genomic_DNA"/>
</dbReference>
<comment type="cofactor">
    <cofactor evidence="2">
        <name>FAD</name>
        <dbReference type="ChEBI" id="CHEBI:57692"/>
    </cofactor>
</comment>
<evidence type="ECO:0000313" key="13">
    <source>
        <dbReference type="Proteomes" id="UP000256845"/>
    </source>
</evidence>
<evidence type="ECO:0000256" key="1">
    <source>
        <dbReference type="ARBA" id="ARBA00001924"/>
    </source>
</evidence>
<comment type="caution">
    <text evidence="12">The sequence shown here is derived from an EMBL/GenBank/DDBJ whole genome shotgun (WGS) entry which is preliminary data.</text>
</comment>
<keyword evidence="7" id="KW-0408">Iron</keyword>
<keyword evidence="5" id="KW-0479">Metal-binding</keyword>
<evidence type="ECO:0000256" key="2">
    <source>
        <dbReference type="ARBA" id="ARBA00001974"/>
    </source>
</evidence>
<gene>
    <name evidence="12" type="ORF">DFP90_101657</name>
</gene>
<accession>A0A3D9HWI2</accession>
<dbReference type="SUPFAM" id="SSF56003">
    <property type="entry name" value="Molybdenum cofactor-binding domain"/>
    <property type="match status" value="1"/>
</dbReference>
<dbReference type="Pfam" id="PF01315">
    <property type="entry name" value="Ald_Xan_dh_C"/>
    <property type="match status" value="1"/>
</dbReference>
<feature type="domain" description="Aldehyde oxidase/xanthine dehydrogenase a/b hammerhead" evidence="11">
    <location>
        <begin position="34"/>
        <end position="141"/>
    </location>
</feature>
<dbReference type="NCBIfam" id="TIGR02965">
    <property type="entry name" value="xanthine_xdhB"/>
    <property type="match status" value="1"/>
</dbReference>
<dbReference type="GO" id="GO:0051537">
    <property type="term" value="F:2 iron, 2 sulfur cluster binding"/>
    <property type="evidence" value="ECO:0007669"/>
    <property type="project" value="UniProtKB-KW"/>
</dbReference>
<dbReference type="FunFam" id="3.30.365.10:FF:000001">
    <property type="entry name" value="Xanthine dehydrogenase oxidase"/>
    <property type="match status" value="1"/>
</dbReference>
<keyword evidence="8" id="KW-0411">Iron-sulfur</keyword>
<sequence>MSDRTMANEKNNAGIIQGGVHQNHLHDSAHKHVSGTAIYIDDLPELPGCLQVYIGMSEKPHAKIKSIDVSAARKAEGVACVLTADDIPGINDYSPVMGDDPIFANELVEYVGQSMFAVAADSIDNARAAASLVKVDYEELPAILTIEEALEKESYVLSPNEMKRGDSATALERAENRLKDRILIGGQDHFYLEGHIALAIPGEDDDVLVHSSTQHPSEVQHNVAKALGVSDHCVTIEIRRMGGGFGGKESQPALFASVAAMVAKKTGKAAKVRLDRDDDMEMTGKRHDFIMDYDVGFDASGRIEGIEFIQACRAGNSADLTGAIADRAMFHADNAYYLENVTIKSYRCKTNTVSNTAFRGFGGPQGVVGIERVIDAIANHLGKDPLEIRKVNFYGTTDRNVTPYYMTVEDNVIHELVVELEADADYAARRADIRAFNENSPFVKKGIALTPVKFGISFTTTFLNQAGALVHVYTDGSVHLNHGGTEMGQGLYTKVAQVVAEEFQIDNNRVKITATNTGKVPNTSATAASSGADMNGMAAQAAARTIRNRLTDFAAQKFQVKADEVRWLPGRIQVGAEEMTFPDLVKQAYLARISLSSTGYYATPKIHYDAQKMQGRPFYYFAYGAAVTEVEVDTLTGEYKVMRTDILHDVGKSLNPTIDLGQVEGAYIQGVGWLTTEELVWHPSGKLWTHAPSTYKIPACSDRAPEFNVRLWDKGKNAEETIYRSKAVGEPPLMLGVSALMALSDAVASVGGYKIHPGLNAPATPERVLDAVDRVREAAAG</sequence>
<dbReference type="InterPro" id="IPR037165">
    <property type="entry name" value="AldOxase/xan_DH_Mopterin-bd_sf"/>
</dbReference>
<dbReference type="GO" id="GO:0030151">
    <property type="term" value="F:molybdenum ion binding"/>
    <property type="evidence" value="ECO:0007669"/>
    <property type="project" value="InterPro"/>
</dbReference>
<evidence type="ECO:0000256" key="7">
    <source>
        <dbReference type="ARBA" id="ARBA00023004"/>
    </source>
</evidence>
<dbReference type="Proteomes" id="UP000256845">
    <property type="component" value="Unassembled WGS sequence"/>
</dbReference>
<dbReference type="AlphaFoldDB" id="A0A3D9HWI2"/>
<comment type="cofactor">
    <cofactor evidence="1">
        <name>Mo-molybdopterin</name>
        <dbReference type="ChEBI" id="CHEBI:71302"/>
    </cofactor>
</comment>
<dbReference type="InterPro" id="IPR016208">
    <property type="entry name" value="Ald_Oxase/xanthine_DH-like"/>
</dbReference>
<dbReference type="Gene3D" id="3.30.365.10">
    <property type="entry name" value="Aldehyde oxidase/xanthine dehydrogenase, molybdopterin binding domain"/>
    <property type="match status" value="4"/>
</dbReference>
<dbReference type="InterPro" id="IPR014309">
    <property type="entry name" value="Xanthine_DH_Mopterin-bd_su"/>
</dbReference>
<dbReference type="GO" id="GO:0016491">
    <property type="term" value="F:oxidoreductase activity"/>
    <property type="evidence" value="ECO:0007669"/>
    <property type="project" value="UniProtKB-KW"/>
</dbReference>
<dbReference type="PANTHER" id="PTHR45444">
    <property type="entry name" value="XANTHINE DEHYDROGENASE"/>
    <property type="match status" value="1"/>
</dbReference>
<dbReference type="FunFam" id="3.30.365.10:FF:000002">
    <property type="entry name" value="Xanthine dehydrogenase oxidase"/>
    <property type="match status" value="1"/>
</dbReference>